<evidence type="ECO:0000313" key="2">
    <source>
        <dbReference type="Proteomes" id="UP000254161"/>
    </source>
</evidence>
<sequence length="162" mass="19052">MKRVVLILALFLASCADKNGVQKDVDLKTQTLMFAQKHKISIDELNIVATLSYLNPTLDEESEKDIFILSFTPHLLEFHSLKVFINHREAQVEALKTNDELLKYLINNSYTKYFKVYLPSFKKENFLKARVCSLEFACFELDFQRYPKSLYYRSEDVDTQYN</sequence>
<protein>
    <submittedName>
        <fullName evidence="1">Lipoprotein</fullName>
    </submittedName>
</protein>
<name>A0A381EI10_CAMUP</name>
<organism evidence="1 2">
    <name type="scientific">Campylobacter upsaliensis</name>
    <dbReference type="NCBI Taxonomy" id="28080"/>
    <lineage>
        <taxon>Bacteria</taxon>
        <taxon>Pseudomonadati</taxon>
        <taxon>Campylobacterota</taxon>
        <taxon>Epsilonproteobacteria</taxon>
        <taxon>Campylobacterales</taxon>
        <taxon>Campylobacteraceae</taxon>
        <taxon>Campylobacter</taxon>
    </lineage>
</organism>
<reference evidence="1 2" key="1">
    <citation type="submission" date="2018-06" db="EMBL/GenBank/DDBJ databases">
        <authorList>
            <consortium name="Pathogen Informatics"/>
            <person name="Doyle S."/>
        </authorList>
    </citation>
    <scope>NUCLEOTIDE SEQUENCE [LARGE SCALE GENOMIC DNA]</scope>
    <source>
        <strain evidence="1 2">NCTC12264</strain>
    </source>
</reference>
<dbReference type="Proteomes" id="UP000254161">
    <property type="component" value="Unassembled WGS sequence"/>
</dbReference>
<dbReference type="RefSeq" id="WP_004275447.1">
    <property type="nucleotide sequence ID" value="NZ_JANKIR010000023.1"/>
</dbReference>
<dbReference type="EMBL" id="UFUZ01000001">
    <property type="protein sequence ID" value="SUX26664.1"/>
    <property type="molecule type" value="Genomic_DNA"/>
</dbReference>
<dbReference type="PROSITE" id="PS51257">
    <property type="entry name" value="PROKAR_LIPOPROTEIN"/>
    <property type="match status" value="1"/>
</dbReference>
<accession>A0A381EI10</accession>
<keyword evidence="1" id="KW-0449">Lipoprotein</keyword>
<gene>
    <name evidence="1" type="ORF">NCTC12264_00892</name>
</gene>
<proteinExistence type="predicted"/>
<evidence type="ECO:0000313" key="1">
    <source>
        <dbReference type="EMBL" id="SUX26664.1"/>
    </source>
</evidence>
<dbReference type="AlphaFoldDB" id="A0A381EI10"/>